<sequence>MATRRPATARTEEEERQPLRPAGSPVASAPEAESSAPVVAAADLYRVWKLAAGETVAALGVGVGDLLVLVLTRAALPDDLAGLAFVMMFEEWAIMTACALVNGMAVALIEAVSGGKAAEARRSRFAVLVAALAASVVTAGMLLAGQGPAVAWLGLAPGARAVVERSAVAVSLAVAPSIMARLLEVLLGAIDEAEQLVVVGVLEMVAKLAVFAALQPTLGVGAYAWASIASALVASIAAAALLARAEAGGEPRPRLSDVGVDAGGKAWALTLSLFLSLGLPSMVSVCVDLFSHYFVVIVAGSISVAEVVALRIAEGCVWPVLTTSSAVLESVAAMAATRVGEGDVAGGLRSLRLAWGLVVLATAAVASVVLVLPAELLALPFYDECGTAACHKSVELGRWVTIIALVVNVLDSARGADMLMLRCLLDSAAPAAVHAVSVAAVGVPLGLVLAVPAGWGSIGTVLGRGVAMAVAAVGTRWLLNRALRSALEAAKDGPDSPAAVGFDGDSTV</sequence>
<gene>
    <name evidence="3" type="ORF">FNF29_05014</name>
</gene>
<evidence type="ECO:0000313" key="3">
    <source>
        <dbReference type="EMBL" id="KAA0150900.1"/>
    </source>
</evidence>
<reference evidence="3 4" key="1">
    <citation type="submission" date="2019-07" db="EMBL/GenBank/DDBJ databases">
        <title>Genomes of Cafeteria roenbergensis.</title>
        <authorList>
            <person name="Fischer M.G."/>
            <person name="Hackl T."/>
            <person name="Roman M."/>
        </authorList>
    </citation>
    <scope>NUCLEOTIDE SEQUENCE [LARGE SCALE GENOMIC DNA]</scope>
    <source>
        <strain evidence="3 4">BVI</strain>
    </source>
</reference>
<keyword evidence="2" id="KW-0812">Transmembrane</keyword>
<feature type="transmembrane region" description="Helical" evidence="2">
    <location>
        <begin position="461"/>
        <end position="479"/>
    </location>
</feature>
<evidence type="ECO:0000313" key="4">
    <source>
        <dbReference type="Proteomes" id="UP000323011"/>
    </source>
</evidence>
<feature type="transmembrane region" description="Helical" evidence="2">
    <location>
        <begin position="264"/>
        <end position="283"/>
    </location>
</feature>
<feature type="compositionally biased region" description="Low complexity" evidence="1">
    <location>
        <begin position="21"/>
        <end position="31"/>
    </location>
</feature>
<accession>A0A5A8CFL0</accession>
<evidence type="ECO:0000256" key="2">
    <source>
        <dbReference type="SAM" id="Phobius"/>
    </source>
</evidence>
<organism evidence="3 4">
    <name type="scientific">Cafeteria roenbergensis</name>
    <name type="common">Marine flagellate</name>
    <dbReference type="NCBI Taxonomy" id="33653"/>
    <lineage>
        <taxon>Eukaryota</taxon>
        <taxon>Sar</taxon>
        <taxon>Stramenopiles</taxon>
        <taxon>Bigyra</taxon>
        <taxon>Opalozoa</taxon>
        <taxon>Bicosoecida</taxon>
        <taxon>Cafeteriaceae</taxon>
        <taxon>Cafeteria</taxon>
    </lineage>
</organism>
<feature type="transmembrane region" description="Helical" evidence="2">
    <location>
        <begin position="56"/>
        <end position="76"/>
    </location>
</feature>
<keyword evidence="4" id="KW-1185">Reference proteome</keyword>
<feature type="transmembrane region" description="Helical" evidence="2">
    <location>
        <begin position="289"/>
        <end position="310"/>
    </location>
</feature>
<comment type="caution">
    <text evidence="3">The sequence shown here is derived from an EMBL/GenBank/DDBJ whole genome shotgun (WGS) entry which is preliminary data.</text>
</comment>
<feature type="transmembrane region" description="Helical" evidence="2">
    <location>
        <begin position="195"/>
        <end position="214"/>
    </location>
</feature>
<feature type="transmembrane region" description="Helical" evidence="2">
    <location>
        <begin position="165"/>
        <end position="183"/>
    </location>
</feature>
<name>A0A5A8CFL0_CAFRO</name>
<protein>
    <recommendedName>
        <fullName evidence="5">Protein DETOXIFICATION</fullName>
    </recommendedName>
</protein>
<evidence type="ECO:0000256" key="1">
    <source>
        <dbReference type="SAM" id="MobiDB-lite"/>
    </source>
</evidence>
<dbReference type="AlphaFoldDB" id="A0A5A8CFL0"/>
<feature type="transmembrane region" description="Helical" evidence="2">
    <location>
        <begin position="125"/>
        <end position="145"/>
    </location>
</feature>
<evidence type="ECO:0008006" key="5">
    <source>
        <dbReference type="Google" id="ProtNLM"/>
    </source>
</evidence>
<feature type="region of interest" description="Disordered" evidence="1">
    <location>
        <begin position="1"/>
        <end position="31"/>
    </location>
</feature>
<keyword evidence="2" id="KW-0472">Membrane</keyword>
<feature type="transmembrane region" description="Helical" evidence="2">
    <location>
        <begin position="92"/>
        <end position="113"/>
    </location>
</feature>
<dbReference type="Proteomes" id="UP000323011">
    <property type="component" value="Unassembled WGS sequence"/>
</dbReference>
<dbReference type="EMBL" id="VLTN01000031">
    <property type="protein sequence ID" value="KAA0150900.1"/>
    <property type="molecule type" value="Genomic_DNA"/>
</dbReference>
<feature type="transmembrane region" description="Helical" evidence="2">
    <location>
        <begin position="353"/>
        <end position="376"/>
    </location>
</feature>
<feature type="transmembrane region" description="Helical" evidence="2">
    <location>
        <begin position="396"/>
        <end position="413"/>
    </location>
</feature>
<feature type="transmembrane region" description="Helical" evidence="2">
    <location>
        <begin position="220"/>
        <end position="243"/>
    </location>
</feature>
<feature type="transmembrane region" description="Helical" evidence="2">
    <location>
        <begin position="433"/>
        <end position="455"/>
    </location>
</feature>
<proteinExistence type="predicted"/>
<keyword evidence="2" id="KW-1133">Transmembrane helix</keyword>